<proteinExistence type="predicted"/>
<dbReference type="EMBL" id="AZBU02000001">
    <property type="protein sequence ID" value="TMS36126.1"/>
    <property type="molecule type" value="Genomic_DNA"/>
</dbReference>
<sequence length="273" mass="31179">MDRIGSFTCCELIRDENAHLRTLLIEERQKFKRLNVLYQQLLASFSVQTSGSDVPVVTFKSPQPPVLPVNPSKLCTRRNPGDTATTKTASSTPKAKRSGEPRKPSQCGPNTFYFVDINGVVKHPSVSLSDAARQKMHRFMERSEARQRVIREVSRRRAVFAAHRRAAAYNVMQGRVELADVNNLLTTDLTRIEAFPRTQMINETRRRVRQSVHFINNRRKQASDYEKTINNVLSFCFSQNLLAANDKGSSSMRKLDARVALARERIRSQRNVF</sequence>
<reference evidence="2 3" key="2">
    <citation type="journal article" date="2019" name="G3 (Bethesda)">
        <title>Hybrid Assembly of the Genome of the Entomopathogenic Nematode Steinernema carpocapsae Identifies the X-Chromosome.</title>
        <authorList>
            <person name="Serra L."/>
            <person name="Macchietto M."/>
            <person name="Macias-Munoz A."/>
            <person name="McGill C.J."/>
            <person name="Rodriguez I.M."/>
            <person name="Rodriguez B."/>
            <person name="Murad R."/>
            <person name="Mortazavi A."/>
        </authorList>
    </citation>
    <scope>NUCLEOTIDE SEQUENCE [LARGE SCALE GENOMIC DNA]</scope>
    <source>
        <strain evidence="2 3">ALL</strain>
    </source>
</reference>
<keyword evidence="3" id="KW-1185">Reference proteome</keyword>
<organism evidence="2 3">
    <name type="scientific">Steinernema carpocapsae</name>
    <name type="common">Entomopathogenic nematode</name>
    <dbReference type="NCBI Taxonomy" id="34508"/>
    <lineage>
        <taxon>Eukaryota</taxon>
        <taxon>Metazoa</taxon>
        <taxon>Ecdysozoa</taxon>
        <taxon>Nematoda</taxon>
        <taxon>Chromadorea</taxon>
        <taxon>Rhabditida</taxon>
        <taxon>Tylenchina</taxon>
        <taxon>Panagrolaimomorpha</taxon>
        <taxon>Strongyloidoidea</taxon>
        <taxon>Steinernematidae</taxon>
        <taxon>Steinernema</taxon>
    </lineage>
</organism>
<evidence type="ECO:0000256" key="1">
    <source>
        <dbReference type="SAM" id="MobiDB-lite"/>
    </source>
</evidence>
<feature type="region of interest" description="Disordered" evidence="1">
    <location>
        <begin position="68"/>
        <end position="107"/>
    </location>
</feature>
<dbReference type="Proteomes" id="UP000298663">
    <property type="component" value="Unassembled WGS sequence"/>
</dbReference>
<gene>
    <name evidence="2" type="ORF">L596_003374</name>
</gene>
<protein>
    <submittedName>
        <fullName evidence="2">Uncharacterized protein</fullName>
    </submittedName>
</protein>
<evidence type="ECO:0000313" key="2">
    <source>
        <dbReference type="EMBL" id="TMS36126.1"/>
    </source>
</evidence>
<comment type="caution">
    <text evidence="2">The sequence shown here is derived from an EMBL/GenBank/DDBJ whole genome shotgun (WGS) entry which is preliminary data.</text>
</comment>
<dbReference type="AlphaFoldDB" id="A0A4U8USD2"/>
<feature type="compositionally biased region" description="Low complexity" evidence="1">
    <location>
        <begin position="83"/>
        <end position="93"/>
    </location>
</feature>
<reference evidence="2 3" key="1">
    <citation type="journal article" date="2015" name="Genome Biol.">
        <title>Comparative genomics of Steinernema reveals deeply conserved gene regulatory networks.</title>
        <authorList>
            <person name="Dillman A.R."/>
            <person name="Macchietto M."/>
            <person name="Porter C.F."/>
            <person name="Rogers A."/>
            <person name="Williams B."/>
            <person name="Antoshechkin I."/>
            <person name="Lee M.M."/>
            <person name="Goodwin Z."/>
            <person name="Lu X."/>
            <person name="Lewis E.E."/>
            <person name="Goodrich-Blair H."/>
            <person name="Stock S.P."/>
            <person name="Adams B.J."/>
            <person name="Sternberg P.W."/>
            <person name="Mortazavi A."/>
        </authorList>
    </citation>
    <scope>NUCLEOTIDE SEQUENCE [LARGE SCALE GENOMIC DNA]</scope>
    <source>
        <strain evidence="2 3">ALL</strain>
    </source>
</reference>
<evidence type="ECO:0000313" key="3">
    <source>
        <dbReference type="Proteomes" id="UP000298663"/>
    </source>
</evidence>
<name>A0A4U8USD2_STECR</name>
<accession>A0A4U8USD2</accession>